<name>A0ABT3Z8U9_9HYPH</name>
<keyword evidence="3 8" id="KW-0479">Metal-binding</keyword>
<comment type="function">
    <text evidence="8">Plays an important role in the de novo pathway of purine nucleotide biosynthesis. Catalyzes the first committed step in the biosynthesis of AMP from IMP.</text>
</comment>
<dbReference type="NCBIfam" id="NF002223">
    <property type="entry name" value="PRK01117.1"/>
    <property type="match status" value="1"/>
</dbReference>
<comment type="catalytic activity">
    <reaction evidence="8 10">
        <text>IMP + L-aspartate + GTP = N(6)-(1,2-dicarboxyethyl)-AMP + GDP + phosphate + 2 H(+)</text>
        <dbReference type="Rhea" id="RHEA:15753"/>
        <dbReference type="ChEBI" id="CHEBI:15378"/>
        <dbReference type="ChEBI" id="CHEBI:29991"/>
        <dbReference type="ChEBI" id="CHEBI:37565"/>
        <dbReference type="ChEBI" id="CHEBI:43474"/>
        <dbReference type="ChEBI" id="CHEBI:57567"/>
        <dbReference type="ChEBI" id="CHEBI:58053"/>
        <dbReference type="ChEBI" id="CHEBI:58189"/>
        <dbReference type="EC" id="6.3.4.4"/>
    </reaction>
</comment>
<comment type="subcellular location">
    <subcellularLocation>
        <location evidence="8">Cytoplasm</location>
    </subcellularLocation>
</comment>
<dbReference type="PROSITE" id="PS00513">
    <property type="entry name" value="ADENYLOSUCCIN_SYN_2"/>
    <property type="match status" value="1"/>
</dbReference>
<evidence type="ECO:0000256" key="7">
    <source>
        <dbReference type="ARBA" id="ARBA00023134"/>
    </source>
</evidence>
<dbReference type="InterPro" id="IPR027417">
    <property type="entry name" value="P-loop_NTPase"/>
</dbReference>
<dbReference type="RefSeq" id="WP_267653772.1">
    <property type="nucleotide sequence ID" value="NZ_JAOVZR010000001.1"/>
</dbReference>
<dbReference type="Gene3D" id="3.90.170.10">
    <property type="entry name" value="Adenylosuccinate Synthetase, subunit A, domain 3"/>
    <property type="match status" value="1"/>
</dbReference>
<feature type="active site" evidence="9">
    <location>
        <position position="143"/>
    </location>
</feature>
<keyword evidence="12" id="KW-1185">Reference proteome</keyword>
<feature type="binding site" evidence="8">
    <location>
        <position position="307"/>
    </location>
    <ligand>
        <name>GTP</name>
        <dbReference type="ChEBI" id="CHEBI:37565"/>
    </ligand>
</feature>
<feature type="binding site" evidence="8">
    <location>
        <begin position="415"/>
        <end position="417"/>
    </location>
    <ligand>
        <name>GTP</name>
        <dbReference type="ChEBI" id="CHEBI:37565"/>
    </ligand>
</feature>
<evidence type="ECO:0000256" key="2">
    <source>
        <dbReference type="ARBA" id="ARBA00022598"/>
    </source>
</evidence>
<evidence type="ECO:0000256" key="8">
    <source>
        <dbReference type="HAMAP-Rule" id="MF_00011"/>
    </source>
</evidence>
<dbReference type="PANTHER" id="PTHR11846">
    <property type="entry name" value="ADENYLOSUCCINATE SYNTHETASE"/>
    <property type="match status" value="1"/>
</dbReference>
<dbReference type="PROSITE" id="PS01266">
    <property type="entry name" value="ADENYLOSUCCIN_SYN_1"/>
    <property type="match status" value="1"/>
</dbReference>
<comment type="cofactor">
    <cofactor evidence="8">
        <name>Mg(2+)</name>
        <dbReference type="ChEBI" id="CHEBI:18420"/>
    </cofactor>
    <text evidence="8">Binds 1 Mg(2+) ion per subunit.</text>
</comment>
<feature type="binding site" description="in other chain" evidence="8">
    <location>
        <position position="241"/>
    </location>
    <ligand>
        <name>IMP</name>
        <dbReference type="ChEBI" id="CHEBI:58053"/>
        <note>ligand shared between dimeric partners</note>
    </ligand>
</feature>
<evidence type="ECO:0000313" key="11">
    <source>
        <dbReference type="EMBL" id="MCY0148198.1"/>
    </source>
</evidence>
<evidence type="ECO:0000256" key="5">
    <source>
        <dbReference type="ARBA" id="ARBA00022755"/>
    </source>
</evidence>
<dbReference type="CDD" id="cd03108">
    <property type="entry name" value="AdSS"/>
    <property type="match status" value="1"/>
</dbReference>
<dbReference type="InterPro" id="IPR042109">
    <property type="entry name" value="Adenylosuccinate_synth_dom1"/>
</dbReference>
<keyword evidence="7 8" id="KW-0342">GTP-binding</keyword>
<comment type="subunit">
    <text evidence="1 8">Homodimer.</text>
</comment>
<keyword evidence="4 8" id="KW-0547">Nucleotide-binding</keyword>
<dbReference type="InterPro" id="IPR033128">
    <property type="entry name" value="Adenylosuccin_syn_Lys_AS"/>
</dbReference>
<evidence type="ECO:0000256" key="1">
    <source>
        <dbReference type="ARBA" id="ARBA00011738"/>
    </source>
</evidence>
<dbReference type="InterPro" id="IPR042111">
    <property type="entry name" value="Adenylosuccinate_synth_dom3"/>
</dbReference>
<dbReference type="SMART" id="SM00788">
    <property type="entry name" value="Adenylsucc_synt"/>
    <property type="match status" value="1"/>
</dbReference>
<dbReference type="Gene3D" id="3.40.440.10">
    <property type="entry name" value="Adenylosuccinate Synthetase, subunit A, domain 1"/>
    <property type="match status" value="1"/>
</dbReference>
<feature type="binding site" evidence="8">
    <location>
        <position position="40"/>
    </location>
    <ligand>
        <name>Mg(2+)</name>
        <dbReference type="ChEBI" id="CHEBI:18420"/>
    </ligand>
</feature>
<feature type="binding site" evidence="8">
    <location>
        <begin position="301"/>
        <end position="307"/>
    </location>
    <ligand>
        <name>substrate</name>
    </ligand>
</feature>
<comment type="pathway">
    <text evidence="8 10">Purine metabolism; AMP biosynthesis via de novo pathway; AMP from IMP: step 1/2.</text>
</comment>
<feature type="binding site" evidence="8">
    <location>
        <position position="13"/>
    </location>
    <ligand>
        <name>Mg(2+)</name>
        <dbReference type="ChEBI" id="CHEBI:18420"/>
    </ligand>
</feature>
<feature type="binding site" evidence="8">
    <location>
        <begin position="12"/>
        <end position="18"/>
    </location>
    <ligand>
        <name>GTP</name>
        <dbReference type="ChEBI" id="CHEBI:37565"/>
    </ligand>
</feature>
<reference evidence="11" key="1">
    <citation type="submission" date="2022-10" db="EMBL/GenBank/DDBJ databases">
        <title>Hoeflea sp. G2-23, isolated from marine algae.</title>
        <authorList>
            <person name="Kristyanto S."/>
            <person name="Kim J.M."/>
            <person name="Jeon C.O."/>
        </authorList>
    </citation>
    <scope>NUCLEOTIDE SEQUENCE</scope>
    <source>
        <strain evidence="11">G2-23</strain>
    </source>
</reference>
<keyword evidence="6 8" id="KW-0460">Magnesium</keyword>
<gene>
    <name evidence="8" type="primary">purA</name>
    <name evidence="11" type="ORF">OEG84_10860</name>
</gene>
<dbReference type="PANTHER" id="PTHR11846:SF0">
    <property type="entry name" value="ADENYLOSUCCINATE SYNTHETASE"/>
    <property type="match status" value="1"/>
</dbReference>
<keyword evidence="2 8" id="KW-0436">Ligase</keyword>
<dbReference type="EC" id="6.3.4.4" evidence="8 10"/>
<sequence length="432" mass="46512">MANVVVVGSQWGDEGKGKIVDWLSERADVVVRFQGGHNAGHTLVIDGISYKLSLLPSGVVRPGKLAVIGNGVVIDPHALVSEIDRLAKQGVVVNADNLRIADNATLILSLHRELDALREDAASNSGTKIGTTRRGIGPAYEDKVGRRAIRVMDLANLDTLPAKVDRLLTHHNALLRGLGQPEISVETILEELTSVADRILPFRETVWLLLDKARRRGSRILFEGAQGSLLDVDHGTYPFVTSSNTVAGQAAAGSGLGPGALSYVLGITKAYTTRVGEGPFPTELNDETGQFLGERGHEFGTVTGRKRRCGWFDAALVRQSVAVNGTTGIALTKLDVLDGLKQLKICVGYELDGVRIDHLPASQGAQERVTPIYETIDGWEETTVGARSWADLPAQAIKYVRRVEELIGAPVALLSTSPERDDTILVTDPFED</sequence>
<feature type="active site" description="Proton acceptor" evidence="8">
    <location>
        <position position="13"/>
    </location>
</feature>
<accession>A0ABT3Z8U9</accession>
<dbReference type="InterPro" id="IPR001114">
    <property type="entry name" value="Adenylosuccinate_synthetase"/>
</dbReference>
<evidence type="ECO:0000256" key="4">
    <source>
        <dbReference type="ARBA" id="ARBA00022741"/>
    </source>
</evidence>
<dbReference type="Pfam" id="PF00709">
    <property type="entry name" value="Adenylsucc_synt"/>
    <property type="match status" value="1"/>
</dbReference>
<evidence type="ECO:0000256" key="9">
    <source>
        <dbReference type="PROSITE-ProRule" id="PRU10134"/>
    </source>
</evidence>
<keyword evidence="8" id="KW-0963">Cytoplasm</keyword>
<evidence type="ECO:0000256" key="3">
    <source>
        <dbReference type="ARBA" id="ARBA00022723"/>
    </source>
</evidence>
<feature type="binding site" evidence="8">
    <location>
        <position position="146"/>
    </location>
    <ligand>
        <name>IMP</name>
        <dbReference type="ChEBI" id="CHEBI:58053"/>
        <note>ligand shared between dimeric partners</note>
    </ligand>
</feature>
<feature type="active site" description="Proton donor" evidence="8">
    <location>
        <position position="41"/>
    </location>
</feature>
<dbReference type="HAMAP" id="MF_00011">
    <property type="entry name" value="Adenylosucc_synth"/>
    <property type="match status" value="1"/>
</dbReference>
<feature type="binding site" evidence="8">
    <location>
        <begin position="40"/>
        <end position="42"/>
    </location>
    <ligand>
        <name>GTP</name>
        <dbReference type="ChEBI" id="CHEBI:37565"/>
    </ligand>
</feature>
<evidence type="ECO:0000256" key="6">
    <source>
        <dbReference type="ARBA" id="ARBA00022842"/>
    </source>
</evidence>
<feature type="binding site" description="in other chain" evidence="8">
    <location>
        <begin position="38"/>
        <end position="41"/>
    </location>
    <ligand>
        <name>IMP</name>
        <dbReference type="ChEBI" id="CHEBI:58053"/>
        <note>ligand shared between dimeric partners</note>
    </ligand>
</feature>
<protein>
    <recommendedName>
        <fullName evidence="8 10">Adenylosuccinate synthetase</fullName>
        <shortName evidence="8">AMPSase</shortName>
        <shortName evidence="8">AdSS</shortName>
        <ecNumber evidence="8 10">6.3.4.4</ecNumber>
    </recommendedName>
    <alternativeName>
        <fullName evidence="8">IMP--aspartate ligase</fullName>
    </alternativeName>
</protein>
<feature type="binding site" description="in other chain" evidence="8">
    <location>
        <position position="305"/>
    </location>
    <ligand>
        <name>IMP</name>
        <dbReference type="ChEBI" id="CHEBI:58053"/>
        <note>ligand shared between dimeric partners</note>
    </ligand>
</feature>
<keyword evidence="5 8" id="KW-0658">Purine biosynthesis</keyword>
<dbReference type="NCBIfam" id="TIGR00184">
    <property type="entry name" value="purA"/>
    <property type="match status" value="1"/>
</dbReference>
<feature type="binding site" description="in other chain" evidence="8">
    <location>
        <position position="132"/>
    </location>
    <ligand>
        <name>IMP</name>
        <dbReference type="ChEBI" id="CHEBI:58053"/>
        <note>ligand shared between dimeric partners</note>
    </ligand>
</feature>
<feature type="binding site" description="in other chain" evidence="8">
    <location>
        <position position="226"/>
    </location>
    <ligand>
        <name>IMP</name>
        <dbReference type="ChEBI" id="CHEBI:58053"/>
        <note>ligand shared between dimeric partners</note>
    </ligand>
</feature>
<dbReference type="InterPro" id="IPR042110">
    <property type="entry name" value="Adenylosuccinate_synth_dom2"/>
</dbReference>
<dbReference type="Proteomes" id="UP001073227">
    <property type="component" value="Unassembled WGS sequence"/>
</dbReference>
<dbReference type="SUPFAM" id="SSF52540">
    <property type="entry name" value="P-loop containing nucleoside triphosphate hydrolases"/>
    <property type="match status" value="1"/>
</dbReference>
<organism evidence="11 12">
    <name type="scientific">Hoeflea algicola</name>
    <dbReference type="NCBI Taxonomy" id="2983763"/>
    <lineage>
        <taxon>Bacteria</taxon>
        <taxon>Pseudomonadati</taxon>
        <taxon>Pseudomonadota</taxon>
        <taxon>Alphaproteobacteria</taxon>
        <taxon>Hyphomicrobiales</taxon>
        <taxon>Rhizobiaceae</taxon>
        <taxon>Hoeflea</taxon>
    </lineage>
</organism>
<dbReference type="InterPro" id="IPR018220">
    <property type="entry name" value="Adenylosuccin_syn_GTP-bd"/>
</dbReference>
<dbReference type="GO" id="GO:0004019">
    <property type="term" value="F:adenylosuccinate synthase activity"/>
    <property type="evidence" value="ECO:0007669"/>
    <property type="project" value="UniProtKB-EC"/>
</dbReference>
<dbReference type="Gene3D" id="1.10.300.10">
    <property type="entry name" value="Adenylosuccinate Synthetase, subunit A, domain 2"/>
    <property type="match status" value="1"/>
</dbReference>
<feature type="binding site" description="in other chain" evidence="8">
    <location>
        <begin position="13"/>
        <end position="16"/>
    </location>
    <ligand>
        <name>IMP</name>
        <dbReference type="ChEBI" id="CHEBI:58053"/>
        <note>ligand shared between dimeric partners</note>
    </ligand>
</feature>
<comment type="caution">
    <text evidence="11">The sequence shown here is derived from an EMBL/GenBank/DDBJ whole genome shotgun (WGS) entry which is preliminary data.</text>
</comment>
<evidence type="ECO:0000313" key="12">
    <source>
        <dbReference type="Proteomes" id="UP001073227"/>
    </source>
</evidence>
<evidence type="ECO:0000256" key="10">
    <source>
        <dbReference type="RuleBase" id="RU000520"/>
    </source>
</evidence>
<comment type="similarity">
    <text evidence="8 10">Belongs to the adenylosuccinate synthetase family.</text>
</comment>
<dbReference type="EMBL" id="JAOVZR010000001">
    <property type="protein sequence ID" value="MCY0148198.1"/>
    <property type="molecule type" value="Genomic_DNA"/>
</dbReference>
<feature type="binding site" evidence="8">
    <location>
        <begin position="333"/>
        <end position="335"/>
    </location>
    <ligand>
        <name>GTP</name>
        <dbReference type="ChEBI" id="CHEBI:37565"/>
    </ligand>
</feature>
<proteinExistence type="inferred from homology"/>